<comment type="cofactor">
    <cofactor evidence="10">
        <name>heme</name>
        <dbReference type="ChEBI" id="CHEBI:30413"/>
    </cofactor>
</comment>
<dbReference type="InParanoid" id="B3RRV4"/>
<gene>
    <name evidence="13" type="ORF">TRIADDRAFT_54380</name>
</gene>
<dbReference type="GO" id="GO:0005789">
    <property type="term" value="C:endoplasmic reticulum membrane"/>
    <property type="evidence" value="ECO:0007669"/>
    <property type="project" value="UniProtKB-SubCell"/>
</dbReference>
<dbReference type="PANTHER" id="PTHR24302:SF15">
    <property type="entry name" value="FATTY-ACID PEROXYGENASE"/>
    <property type="match status" value="1"/>
</dbReference>
<evidence type="ECO:0000256" key="10">
    <source>
        <dbReference type="PIRSR" id="PIRSR602401-1"/>
    </source>
</evidence>
<evidence type="ECO:0000256" key="8">
    <source>
        <dbReference type="ARBA" id="ARBA00023004"/>
    </source>
</evidence>
<evidence type="ECO:0000256" key="9">
    <source>
        <dbReference type="ARBA" id="ARBA00043906"/>
    </source>
</evidence>
<evidence type="ECO:0000256" key="7">
    <source>
        <dbReference type="ARBA" id="ARBA00023002"/>
    </source>
</evidence>
<dbReference type="InterPro" id="IPR050705">
    <property type="entry name" value="Cytochrome_P450_3A"/>
</dbReference>
<organism evidence="13 14">
    <name type="scientific">Trichoplax adhaerens</name>
    <name type="common">Trichoplax reptans</name>
    <dbReference type="NCBI Taxonomy" id="10228"/>
    <lineage>
        <taxon>Eukaryota</taxon>
        <taxon>Metazoa</taxon>
        <taxon>Placozoa</taxon>
        <taxon>Uniplacotomia</taxon>
        <taxon>Trichoplacea</taxon>
        <taxon>Trichoplacidae</taxon>
        <taxon>Trichoplax</taxon>
    </lineage>
</organism>
<dbReference type="OMA" id="ICALEKW"/>
<keyword evidence="8 10" id="KW-0408">Iron</keyword>
<evidence type="ECO:0000256" key="5">
    <source>
        <dbReference type="ARBA" id="ARBA00022723"/>
    </source>
</evidence>
<keyword evidence="6" id="KW-0256">Endoplasmic reticulum</keyword>
<dbReference type="EMBL" id="DS985243">
    <property type="protein sequence ID" value="EDV26415.1"/>
    <property type="molecule type" value="Genomic_DNA"/>
</dbReference>
<evidence type="ECO:0000256" key="3">
    <source>
        <dbReference type="ARBA" id="ARBA00010617"/>
    </source>
</evidence>
<dbReference type="FunFam" id="1.10.630.10:FF:000042">
    <property type="entry name" value="Cytochrome P450"/>
    <property type="match status" value="1"/>
</dbReference>
<evidence type="ECO:0000256" key="12">
    <source>
        <dbReference type="SAM" id="Phobius"/>
    </source>
</evidence>
<dbReference type="SUPFAM" id="SSF48264">
    <property type="entry name" value="Cytochrome P450"/>
    <property type="match status" value="1"/>
</dbReference>
<dbReference type="Gene3D" id="1.10.630.10">
    <property type="entry name" value="Cytochrome P450"/>
    <property type="match status" value="1"/>
</dbReference>
<dbReference type="CDD" id="cd11055">
    <property type="entry name" value="CYP3A-like"/>
    <property type="match status" value="1"/>
</dbReference>
<evidence type="ECO:0000256" key="2">
    <source>
        <dbReference type="ARBA" id="ARBA00004406"/>
    </source>
</evidence>
<evidence type="ECO:0000256" key="11">
    <source>
        <dbReference type="RuleBase" id="RU000461"/>
    </source>
</evidence>
<keyword evidence="12" id="KW-0472">Membrane</keyword>
<dbReference type="PANTHER" id="PTHR24302">
    <property type="entry name" value="CYTOCHROME P450 FAMILY 3"/>
    <property type="match status" value="1"/>
</dbReference>
<evidence type="ECO:0000313" key="13">
    <source>
        <dbReference type="EMBL" id="EDV26415.1"/>
    </source>
</evidence>
<keyword evidence="5 10" id="KW-0479">Metal-binding</keyword>
<dbReference type="GO" id="GO:0016705">
    <property type="term" value="F:oxidoreductase activity, acting on paired donors, with incorporation or reduction of molecular oxygen"/>
    <property type="evidence" value="ECO:0007669"/>
    <property type="project" value="InterPro"/>
</dbReference>
<feature type="binding site" description="axial binding residue" evidence="10">
    <location>
        <position position="438"/>
    </location>
    <ligand>
        <name>heme</name>
        <dbReference type="ChEBI" id="CHEBI:30413"/>
    </ligand>
    <ligandPart>
        <name>Fe</name>
        <dbReference type="ChEBI" id="CHEBI:18248"/>
    </ligandPart>
</feature>
<dbReference type="AlphaFoldDB" id="B3RRV4"/>
<dbReference type="InterPro" id="IPR017972">
    <property type="entry name" value="Cyt_P450_CS"/>
</dbReference>
<dbReference type="InterPro" id="IPR036396">
    <property type="entry name" value="Cyt_P450_sf"/>
</dbReference>
<dbReference type="PRINTS" id="PR00463">
    <property type="entry name" value="EP450I"/>
</dbReference>
<proteinExistence type="inferred from homology"/>
<evidence type="ECO:0000256" key="1">
    <source>
        <dbReference type="ARBA" id="ARBA00004174"/>
    </source>
</evidence>
<dbReference type="Proteomes" id="UP000009022">
    <property type="component" value="Unassembled WGS sequence"/>
</dbReference>
<dbReference type="HOGENOM" id="CLU_001570_5_2_1"/>
<evidence type="ECO:0000313" key="14">
    <source>
        <dbReference type="Proteomes" id="UP000009022"/>
    </source>
</evidence>
<dbReference type="eggNOG" id="KOG0158">
    <property type="taxonomic scope" value="Eukaryota"/>
</dbReference>
<evidence type="ECO:0000256" key="4">
    <source>
        <dbReference type="ARBA" id="ARBA00022617"/>
    </source>
</evidence>
<evidence type="ECO:0000256" key="6">
    <source>
        <dbReference type="ARBA" id="ARBA00022848"/>
    </source>
</evidence>
<keyword evidence="11" id="KW-0503">Monooxygenase</keyword>
<dbReference type="PhylomeDB" id="B3RRV4"/>
<dbReference type="KEGG" id="tad:TRIADDRAFT_54380"/>
<keyword evidence="6" id="KW-0492">Microsome</keyword>
<comment type="function">
    <text evidence="9">Cytochromes P450 are a group of heme-thiolate monooxygenases. They oxidize a variety of structurally unrelated compounds, including steroids, fatty acids, and xenobiotics.</text>
</comment>
<keyword evidence="14" id="KW-1185">Reference proteome</keyword>
<dbReference type="GO" id="GO:0020037">
    <property type="term" value="F:heme binding"/>
    <property type="evidence" value="ECO:0007669"/>
    <property type="project" value="InterPro"/>
</dbReference>
<dbReference type="RefSeq" id="XP_002110411.1">
    <property type="nucleotide sequence ID" value="XM_002110375.1"/>
</dbReference>
<protein>
    <recommendedName>
        <fullName evidence="15">Cytochrome P450</fullName>
    </recommendedName>
</protein>
<comment type="subcellular location">
    <subcellularLocation>
        <location evidence="2">Endoplasmic reticulum membrane</location>
        <topology evidence="2">Peripheral membrane protein</topology>
    </subcellularLocation>
    <subcellularLocation>
        <location evidence="1">Microsome membrane</location>
        <topology evidence="1">Peripheral membrane protein</topology>
    </subcellularLocation>
</comment>
<comment type="similarity">
    <text evidence="3 11">Belongs to the cytochrome P450 family.</text>
</comment>
<keyword evidence="4 10" id="KW-0349">Heme</keyword>
<dbReference type="InterPro" id="IPR002401">
    <property type="entry name" value="Cyt_P450_E_grp-I"/>
</dbReference>
<name>B3RRV4_TRIAD</name>
<dbReference type="GO" id="GO:0005506">
    <property type="term" value="F:iron ion binding"/>
    <property type="evidence" value="ECO:0007669"/>
    <property type="project" value="InterPro"/>
</dbReference>
<dbReference type="GeneID" id="6751626"/>
<keyword evidence="7 11" id="KW-0560">Oxidoreductase</keyword>
<reference evidence="13 14" key="1">
    <citation type="journal article" date="2008" name="Nature">
        <title>The Trichoplax genome and the nature of placozoans.</title>
        <authorList>
            <person name="Srivastava M."/>
            <person name="Begovic E."/>
            <person name="Chapman J."/>
            <person name="Putnam N.H."/>
            <person name="Hellsten U."/>
            <person name="Kawashima T."/>
            <person name="Kuo A."/>
            <person name="Mitros T."/>
            <person name="Salamov A."/>
            <person name="Carpenter M.L."/>
            <person name="Signorovitch A.Y."/>
            <person name="Moreno M.A."/>
            <person name="Kamm K."/>
            <person name="Grimwood J."/>
            <person name="Schmutz J."/>
            <person name="Shapiro H."/>
            <person name="Grigoriev I.V."/>
            <person name="Buss L.W."/>
            <person name="Schierwater B."/>
            <person name="Dellaporta S.L."/>
            <person name="Rokhsar D.S."/>
        </authorList>
    </citation>
    <scope>NUCLEOTIDE SEQUENCE [LARGE SCALE GENOMIC DNA]</scope>
    <source>
        <strain evidence="13 14">Grell-BS-1999</strain>
    </source>
</reference>
<feature type="transmembrane region" description="Helical" evidence="12">
    <location>
        <begin position="12"/>
        <end position="31"/>
    </location>
</feature>
<keyword evidence="12" id="KW-0812">Transmembrane</keyword>
<accession>B3RRV4</accession>
<dbReference type="PRINTS" id="PR00385">
    <property type="entry name" value="P450"/>
</dbReference>
<dbReference type="InterPro" id="IPR001128">
    <property type="entry name" value="Cyt_P450"/>
</dbReference>
<keyword evidence="12" id="KW-1133">Transmembrane helix</keyword>
<sequence>MLEFIGISTHTVAIASITILSLIFAFYQYFVRPLYYFQKLNIPGPKPSLFFGTVFTKEYGGHLGQVRCIKKYGKFYSGLLGLKPVVIISDPEMLKEVLVKQFSNFSNRFDVIPFDPAVSRNLLAIKDDDWKRIRSVLIPTFSATKLKQIEPIIIDACDTLVGKIIKENRENGKVNIWKLCGEYSMEVIMAAAFGVHVADDARGQKVCKAAAIFFSSSDIALLIASVVPSLYHFLSFLTRNRTNAVNHIVQVARAVIAERRRNLQNGLTNRRDLLQLMIEAAENGKLTDDEIVSQSFIFLLAGYETTSNALGYTSYLLALNPQVQQRLIDEIDEKCPKGTNLTIELLSELPYLDMVFNESLRIYPPAYIVNRVTKHETVIDEVKIPQDMMVAIPIYGIHHNDELWPDPEKFIPERFTPEEKAKRHPFAYLPFGNGPRNCIGMRLAITEAKLALIKILQNIVLEPVKETPIPLEVEPKFTLSVANGVIIGVKER</sequence>
<dbReference type="CTD" id="6751626"/>
<dbReference type="GO" id="GO:0004497">
    <property type="term" value="F:monooxygenase activity"/>
    <property type="evidence" value="ECO:0007669"/>
    <property type="project" value="UniProtKB-KW"/>
</dbReference>
<dbReference type="Pfam" id="PF00067">
    <property type="entry name" value="p450"/>
    <property type="match status" value="1"/>
</dbReference>
<dbReference type="PROSITE" id="PS00086">
    <property type="entry name" value="CYTOCHROME_P450"/>
    <property type="match status" value="1"/>
</dbReference>
<evidence type="ECO:0008006" key="15">
    <source>
        <dbReference type="Google" id="ProtNLM"/>
    </source>
</evidence>
<dbReference type="FunCoup" id="B3RRV4">
    <property type="interactions" value="90"/>
</dbReference>
<dbReference type="OrthoDB" id="2789670at2759"/>